<organism evidence="1">
    <name type="scientific">Glycine max</name>
    <name type="common">Soybean</name>
    <name type="synonym">Glycine hispida</name>
    <dbReference type="NCBI Taxonomy" id="3847"/>
    <lineage>
        <taxon>Eukaryota</taxon>
        <taxon>Viridiplantae</taxon>
        <taxon>Streptophyta</taxon>
        <taxon>Embryophyta</taxon>
        <taxon>Tracheophyta</taxon>
        <taxon>Spermatophyta</taxon>
        <taxon>Magnoliopsida</taxon>
        <taxon>eudicotyledons</taxon>
        <taxon>Gunneridae</taxon>
        <taxon>Pentapetalae</taxon>
        <taxon>rosids</taxon>
        <taxon>fabids</taxon>
        <taxon>Fabales</taxon>
        <taxon>Fabaceae</taxon>
        <taxon>Papilionoideae</taxon>
        <taxon>50 kb inversion clade</taxon>
        <taxon>NPAAA clade</taxon>
        <taxon>indigoferoid/millettioid clade</taxon>
        <taxon>Phaseoleae</taxon>
        <taxon>Glycine</taxon>
        <taxon>Glycine subgen. Soja</taxon>
    </lineage>
</organism>
<proteinExistence type="predicted"/>
<accession>A0A0R0FPH0</accession>
<evidence type="ECO:0000313" key="1">
    <source>
        <dbReference type="EMBL" id="KRH04543.1"/>
    </source>
</evidence>
<evidence type="ECO:0000313" key="2">
    <source>
        <dbReference type="EnsemblPlants" id="KRH04543"/>
    </source>
</evidence>
<dbReference type="OrthoDB" id="10526989at2759"/>
<protein>
    <submittedName>
        <fullName evidence="1 2">Uncharacterized protein</fullName>
    </submittedName>
</protein>
<dbReference type="Proteomes" id="UP000008827">
    <property type="component" value="Chromosome 17"/>
</dbReference>
<reference evidence="2" key="2">
    <citation type="submission" date="2018-02" db="UniProtKB">
        <authorList>
            <consortium name="EnsemblPlants"/>
        </authorList>
    </citation>
    <scope>IDENTIFICATION</scope>
    <source>
        <strain evidence="2">Williams 82</strain>
    </source>
</reference>
<keyword evidence="3" id="KW-1185">Reference proteome</keyword>
<dbReference type="EnsemblPlants" id="KRH04543">
    <property type="protein sequence ID" value="KRH04543"/>
    <property type="gene ID" value="GLYMA_17G168700"/>
</dbReference>
<reference evidence="1 2" key="1">
    <citation type="journal article" date="2010" name="Nature">
        <title>Genome sequence of the palaeopolyploid soybean.</title>
        <authorList>
            <person name="Schmutz J."/>
            <person name="Cannon S.B."/>
            <person name="Schlueter J."/>
            <person name="Ma J."/>
            <person name="Mitros T."/>
            <person name="Nelson W."/>
            <person name="Hyten D.L."/>
            <person name="Song Q."/>
            <person name="Thelen J.J."/>
            <person name="Cheng J."/>
            <person name="Xu D."/>
            <person name="Hellsten U."/>
            <person name="May G.D."/>
            <person name="Yu Y."/>
            <person name="Sakurai T."/>
            <person name="Umezawa T."/>
            <person name="Bhattacharyya M.K."/>
            <person name="Sandhu D."/>
            <person name="Valliyodan B."/>
            <person name="Lindquist E."/>
            <person name="Peto M."/>
            <person name="Grant D."/>
            <person name="Shu S."/>
            <person name="Goodstein D."/>
            <person name="Barry K."/>
            <person name="Futrell-Griggs M."/>
            <person name="Abernathy B."/>
            <person name="Du J."/>
            <person name="Tian Z."/>
            <person name="Zhu L."/>
            <person name="Gill N."/>
            <person name="Joshi T."/>
            <person name="Libault M."/>
            <person name="Sethuraman A."/>
            <person name="Zhang X.-C."/>
            <person name="Shinozaki K."/>
            <person name="Nguyen H.T."/>
            <person name="Wing R.A."/>
            <person name="Cregan P."/>
            <person name="Specht J."/>
            <person name="Grimwood J."/>
            <person name="Rokhsar D."/>
            <person name="Stacey G."/>
            <person name="Shoemaker R.C."/>
            <person name="Jackson S.A."/>
        </authorList>
    </citation>
    <scope>NUCLEOTIDE SEQUENCE [LARGE SCALE GENOMIC DNA]</scope>
    <source>
        <strain evidence="2">cv. Williams 82</strain>
        <tissue evidence="1">Callus</tissue>
    </source>
</reference>
<dbReference type="EMBL" id="CM000850">
    <property type="protein sequence ID" value="KRH04543.1"/>
    <property type="molecule type" value="Genomic_DNA"/>
</dbReference>
<evidence type="ECO:0000313" key="3">
    <source>
        <dbReference type="Proteomes" id="UP000008827"/>
    </source>
</evidence>
<gene>
    <name evidence="1" type="ORF">GLYMA_17G168700</name>
</gene>
<dbReference type="InParanoid" id="A0A0R0FPH0"/>
<dbReference type="Gramene" id="KRH04543">
    <property type="protein sequence ID" value="KRH04543"/>
    <property type="gene ID" value="GLYMA_17G168700"/>
</dbReference>
<reference evidence="1" key="3">
    <citation type="submission" date="2018-07" db="EMBL/GenBank/DDBJ databases">
        <title>WGS assembly of Glycine max.</title>
        <authorList>
            <person name="Schmutz J."/>
            <person name="Cannon S."/>
            <person name="Schlueter J."/>
            <person name="Ma J."/>
            <person name="Mitros T."/>
            <person name="Nelson W."/>
            <person name="Hyten D."/>
            <person name="Song Q."/>
            <person name="Thelen J."/>
            <person name="Cheng J."/>
            <person name="Xu D."/>
            <person name="Hellsten U."/>
            <person name="May G."/>
            <person name="Yu Y."/>
            <person name="Sakurai T."/>
            <person name="Umezawa T."/>
            <person name="Bhattacharyya M."/>
            <person name="Sandhu D."/>
            <person name="Valliyodan B."/>
            <person name="Lindquist E."/>
            <person name="Peto M."/>
            <person name="Grant D."/>
            <person name="Shu S."/>
            <person name="Goodstein D."/>
            <person name="Barry K."/>
            <person name="Futrell-Griggs M."/>
            <person name="Abernathy B."/>
            <person name="Du J."/>
            <person name="Tian Z."/>
            <person name="Zhu L."/>
            <person name="Gill N."/>
            <person name="Joshi T."/>
            <person name="Libault M."/>
            <person name="Sethuraman A."/>
            <person name="Zhang X."/>
            <person name="Shinozaki K."/>
            <person name="Nguyen H."/>
            <person name="Wing R."/>
            <person name="Cregan P."/>
            <person name="Specht J."/>
            <person name="Grimwood J."/>
            <person name="Rokhsar D."/>
            <person name="Stacey G."/>
            <person name="Shoemaker R."/>
            <person name="Jackson S."/>
        </authorList>
    </citation>
    <scope>NUCLEOTIDE SEQUENCE</scope>
    <source>
        <tissue evidence="1">Callus</tissue>
    </source>
</reference>
<dbReference type="AlphaFoldDB" id="A0A0R0FPH0"/>
<sequence length="112" mass="12827">MISLKVLSKVSKQNLCAIGVSSQMIIFVIFNNSASSDPCWMLHVEFCNIGTRMTNLECAVLPPSNSKEVIPLEATIRTIFPLECKQEANVFHMNFFRCHHSHKENMNRHIDY</sequence>
<name>A0A0R0FPH0_SOYBN</name>